<dbReference type="AlphaFoldDB" id="A0A6V8PYS9"/>
<comment type="caution">
    <text evidence="1">The sequence shown here is derived from an EMBL/GenBank/DDBJ whole genome shotgun (WGS) entry which is preliminary data.</text>
</comment>
<name>A0A6V8PYS9_9ACTN</name>
<accession>A0A6V8PYS9</accession>
<dbReference type="Proteomes" id="UP000576480">
    <property type="component" value="Unassembled WGS sequence"/>
</dbReference>
<gene>
    <name evidence="1" type="ORF">HKBW3S43_02014</name>
</gene>
<organism evidence="1 2">
    <name type="scientific">Candidatus Hakubella thermalkaliphila</name>
    <dbReference type="NCBI Taxonomy" id="2754717"/>
    <lineage>
        <taxon>Bacteria</taxon>
        <taxon>Bacillati</taxon>
        <taxon>Actinomycetota</taxon>
        <taxon>Actinomycetota incertae sedis</taxon>
        <taxon>Candidatus Hakubellales</taxon>
        <taxon>Candidatus Hakubellaceae</taxon>
        <taxon>Candidatus Hakubella</taxon>
    </lineage>
</organism>
<evidence type="ECO:0000313" key="1">
    <source>
        <dbReference type="EMBL" id="GFP36226.1"/>
    </source>
</evidence>
<sequence length="44" mass="5299">DLKKVFYEDVYYLIVCLSDWDRPTVRVFKLIDSTIKEEEMVEIG</sequence>
<protein>
    <submittedName>
        <fullName evidence="1">Uncharacterized protein</fullName>
    </submittedName>
</protein>
<dbReference type="EMBL" id="BLSB01000498">
    <property type="protein sequence ID" value="GFP36226.1"/>
    <property type="molecule type" value="Genomic_DNA"/>
</dbReference>
<reference evidence="1 2" key="1">
    <citation type="journal article" date="2020" name="Front. Microbiol.">
        <title>Single-cell genomics of novel Actinobacteria with the Wood-Ljungdahl pathway discovered in a serpentinizing system.</title>
        <authorList>
            <person name="Merino N."/>
            <person name="Kawai M."/>
            <person name="Boyd E.S."/>
            <person name="Colman D.R."/>
            <person name="McGlynn S.E."/>
            <person name="Nealson K.H."/>
            <person name="Kurokawa K."/>
            <person name="Hongoh Y."/>
        </authorList>
    </citation>
    <scope>NUCLEOTIDE SEQUENCE [LARGE SCALE GENOMIC DNA]</scope>
    <source>
        <strain evidence="1 2">S43</strain>
    </source>
</reference>
<feature type="non-terminal residue" evidence="1">
    <location>
        <position position="1"/>
    </location>
</feature>
<proteinExistence type="predicted"/>
<evidence type="ECO:0000313" key="2">
    <source>
        <dbReference type="Proteomes" id="UP000576480"/>
    </source>
</evidence>